<dbReference type="NCBIfam" id="TIGR00536">
    <property type="entry name" value="hemK_fam"/>
    <property type="match status" value="1"/>
</dbReference>
<dbReference type="GO" id="GO:0032259">
    <property type="term" value="P:methylation"/>
    <property type="evidence" value="ECO:0007669"/>
    <property type="project" value="UniProtKB-KW"/>
</dbReference>
<dbReference type="InterPro" id="IPR007848">
    <property type="entry name" value="Small_mtfrase_dom"/>
</dbReference>
<evidence type="ECO:0000256" key="5">
    <source>
        <dbReference type="ARBA" id="ARBA00048391"/>
    </source>
</evidence>
<dbReference type="EMBL" id="CZAQ01000039">
    <property type="protein sequence ID" value="CUP33899.1"/>
    <property type="molecule type" value="Genomic_DNA"/>
</dbReference>
<evidence type="ECO:0000256" key="6">
    <source>
        <dbReference type="SAM" id="MobiDB-lite"/>
    </source>
</evidence>
<evidence type="ECO:0000256" key="4">
    <source>
        <dbReference type="ARBA" id="ARBA00022691"/>
    </source>
</evidence>
<dbReference type="Gene3D" id="3.40.50.150">
    <property type="entry name" value="Vaccinia Virus protein VP39"/>
    <property type="match status" value="2"/>
</dbReference>
<dbReference type="Proteomes" id="UP000095454">
    <property type="component" value="Unassembled WGS sequence"/>
</dbReference>
<evidence type="ECO:0000256" key="1">
    <source>
        <dbReference type="ARBA" id="ARBA00012771"/>
    </source>
</evidence>
<comment type="catalytic activity">
    <reaction evidence="5">
        <text>L-glutaminyl-[peptide chain release factor] + S-adenosyl-L-methionine = N(5)-methyl-L-glutaminyl-[peptide chain release factor] + S-adenosyl-L-homocysteine + H(+)</text>
        <dbReference type="Rhea" id="RHEA:42896"/>
        <dbReference type="Rhea" id="RHEA-COMP:10271"/>
        <dbReference type="Rhea" id="RHEA-COMP:10272"/>
        <dbReference type="ChEBI" id="CHEBI:15378"/>
        <dbReference type="ChEBI" id="CHEBI:30011"/>
        <dbReference type="ChEBI" id="CHEBI:57856"/>
        <dbReference type="ChEBI" id="CHEBI:59789"/>
        <dbReference type="ChEBI" id="CHEBI:61891"/>
        <dbReference type="EC" id="2.1.1.297"/>
    </reaction>
</comment>
<dbReference type="SUPFAM" id="SSF53335">
    <property type="entry name" value="S-adenosyl-L-methionine-dependent methyltransferases"/>
    <property type="match status" value="2"/>
</dbReference>
<dbReference type="AlphaFoldDB" id="A0A174MJL6"/>
<feature type="domain" description="Methyltransferase small" evidence="7">
    <location>
        <begin position="244"/>
        <end position="327"/>
    </location>
</feature>
<accession>A0A174MJL6</accession>
<name>A0A174MJL6_9ACTN</name>
<dbReference type="RefSeq" id="WP_055252486.1">
    <property type="nucleotide sequence ID" value="NZ_CABIXX010000039.1"/>
</dbReference>
<sequence>MANEIWTIKRCLEWTKEYLAERGEEHPRLSAEWLLCAATGLARIDLYMRMDETLNAAQLETMHAAVVRRAKGEPLQYITGSTQFRMIDVACAPGVLIPRPETEMLVEEVLNYLDAEVLSPEAAARQRVELPWNDEVEEARKAEAALADERATAERRAANLTAADEAALGGDVLGSRAYAEELADREAEEAAAQAAEAEAAEAEAMETPEPELDEYGIAIEDNDQQATPAQDAAEANVSAPAEPRTARVLEVGCGTGCISLSLAWERCGHVTCTATDIEPRAIDLATKNRDALGLTSDEVAFSLTNLVSSIPREEWGTFDVLVSNPPYIPTDVMRSLPHEVKDFEPDLALEGGADGLDIFRRLLNAAPYMLRAGGLFACELYEGALDAAAELCRQAGLSDVRIVHDLTDRPRIVRAIVTEPKQRI</sequence>
<evidence type="ECO:0000259" key="8">
    <source>
        <dbReference type="Pfam" id="PF17827"/>
    </source>
</evidence>
<dbReference type="InterPro" id="IPR002052">
    <property type="entry name" value="DNA_methylase_N6_adenine_CS"/>
</dbReference>
<dbReference type="GO" id="GO:0003676">
    <property type="term" value="F:nucleic acid binding"/>
    <property type="evidence" value="ECO:0007669"/>
    <property type="project" value="InterPro"/>
</dbReference>
<keyword evidence="4" id="KW-0949">S-adenosyl-L-methionine</keyword>
<dbReference type="InterPro" id="IPR029063">
    <property type="entry name" value="SAM-dependent_MTases_sf"/>
</dbReference>
<proteinExistence type="predicted"/>
<evidence type="ECO:0000313" key="9">
    <source>
        <dbReference type="EMBL" id="CUP33899.1"/>
    </source>
</evidence>
<dbReference type="Gene3D" id="1.10.8.10">
    <property type="entry name" value="DNA helicase RuvA subunit, C-terminal domain"/>
    <property type="match status" value="1"/>
</dbReference>
<dbReference type="CDD" id="cd02440">
    <property type="entry name" value="AdoMet_MTases"/>
    <property type="match status" value="1"/>
</dbReference>
<keyword evidence="3 9" id="KW-0808">Transferase</keyword>
<protein>
    <recommendedName>
        <fullName evidence="1">peptide chain release factor N(5)-glutamine methyltransferase</fullName>
        <ecNumber evidence="1">2.1.1.297</ecNumber>
    </recommendedName>
</protein>
<dbReference type="Pfam" id="PF17827">
    <property type="entry name" value="PrmC_N"/>
    <property type="match status" value="1"/>
</dbReference>
<organism evidence="9 10">
    <name type="scientific">Collinsella aerofaciens</name>
    <dbReference type="NCBI Taxonomy" id="74426"/>
    <lineage>
        <taxon>Bacteria</taxon>
        <taxon>Bacillati</taxon>
        <taxon>Actinomycetota</taxon>
        <taxon>Coriobacteriia</taxon>
        <taxon>Coriobacteriales</taxon>
        <taxon>Coriobacteriaceae</taxon>
        <taxon>Collinsella</taxon>
    </lineage>
</organism>
<evidence type="ECO:0000259" key="7">
    <source>
        <dbReference type="Pfam" id="PF05175"/>
    </source>
</evidence>
<feature type="compositionally biased region" description="Acidic residues" evidence="6">
    <location>
        <begin position="198"/>
        <end position="208"/>
    </location>
</feature>
<keyword evidence="2 9" id="KW-0489">Methyltransferase</keyword>
<evidence type="ECO:0000313" key="10">
    <source>
        <dbReference type="Proteomes" id="UP000095454"/>
    </source>
</evidence>
<dbReference type="InterPro" id="IPR040758">
    <property type="entry name" value="PrmC_N"/>
</dbReference>
<dbReference type="InterPro" id="IPR004556">
    <property type="entry name" value="HemK-like"/>
</dbReference>
<dbReference type="PANTHER" id="PTHR18895">
    <property type="entry name" value="HEMK METHYLTRANSFERASE"/>
    <property type="match status" value="1"/>
</dbReference>
<dbReference type="PROSITE" id="PS00092">
    <property type="entry name" value="N6_MTASE"/>
    <property type="match status" value="1"/>
</dbReference>
<evidence type="ECO:0000256" key="2">
    <source>
        <dbReference type="ARBA" id="ARBA00022603"/>
    </source>
</evidence>
<dbReference type="PANTHER" id="PTHR18895:SF74">
    <property type="entry name" value="MTRF1L RELEASE FACTOR GLUTAMINE METHYLTRANSFERASE"/>
    <property type="match status" value="1"/>
</dbReference>
<keyword evidence="9" id="KW-0689">Ribosomal protein</keyword>
<dbReference type="EC" id="2.1.1.297" evidence="1"/>
<feature type="region of interest" description="Disordered" evidence="6">
    <location>
        <begin position="181"/>
        <end position="208"/>
    </location>
</feature>
<gene>
    <name evidence="9" type="primary">prmB</name>
    <name evidence="9" type="ORF">ERS852514_01748</name>
</gene>
<dbReference type="GO" id="GO:0102559">
    <property type="term" value="F:peptide chain release factor N(5)-glutamine methyltransferase activity"/>
    <property type="evidence" value="ECO:0007669"/>
    <property type="project" value="UniProtKB-EC"/>
</dbReference>
<feature type="domain" description="Release factor glutamine methyltransferase N-terminal" evidence="8">
    <location>
        <begin position="12"/>
        <end position="80"/>
    </location>
</feature>
<dbReference type="Pfam" id="PF05175">
    <property type="entry name" value="MTS"/>
    <property type="match status" value="1"/>
</dbReference>
<keyword evidence="9" id="KW-0687">Ribonucleoprotein</keyword>
<evidence type="ECO:0000256" key="3">
    <source>
        <dbReference type="ARBA" id="ARBA00022679"/>
    </source>
</evidence>
<dbReference type="InterPro" id="IPR050320">
    <property type="entry name" value="N5-glutamine_MTase"/>
</dbReference>
<reference evidence="9 10" key="1">
    <citation type="submission" date="2015-09" db="EMBL/GenBank/DDBJ databases">
        <authorList>
            <consortium name="Pathogen Informatics"/>
        </authorList>
    </citation>
    <scope>NUCLEOTIDE SEQUENCE [LARGE SCALE GENOMIC DNA]</scope>
    <source>
        <strain evidence="9 10">2789STDY5834902</strain>
    </source>
</reference>
<dbReference type="GO" id="GO:0005840">
    <property type="term" value="C:ribosome"/>
    <property type="evidence" value="ECO:0007669"/>
    <property type="project" value="UniProtKB-KW"/>
</dbReference>